<evidence type="ECO:0000313" key="1">
    <source>
        <dbReference type="EMBL" id="MBX35807.1"/>
    </source>
</evidence>
<accession>A0A2P2N012</accession>
<proteinExistence type="predicted"/>
<name>A0A2P2N012_RHIMU</name>
<dbReference type="EMBL" id="GGEC01055323">
    <property type="protein sequence ID" value="MBX35807.1"/>
    <property type="molecule type" value="Transcribed_RNA"/>
</dbReference>
<reference evidence="1" key="1">
    <citation type="submission" date="2018-02" db="EMBL/GenBank/DDBJ databases">
        <title>Rhizophora mucronata_Transcriptome.</title>
        <authorList>
            <person name="Meera S.P."/>
            <person name="Sreeshan A."/>
            <person name="Augustine A."/>
        </authorList>
    </citation>
    <scope>NUCLEOTIDE SEQUENCE</scope>
    <source>
        <tissue evidence="1">Leaf</tissue>
    </source>
</reference>
<sequence length="45" mass="5349">MMAILLKYQLLSSWFLQALTCWMVYVELQRCIPGLVISIKQKFLQ</sequence>
<dbReference type="AlphaFoldDB" id="A0A2P2N012"/>
<protein>
    <submittedName>
        <fullName evidence="1">Uncharacterized protein</fullName>
    </submittedName>
</protein>
<organism evidence="1">
    <name type="scientific">Rhizophora mucronata</name>
    <name type="common">Asiatic mangrove</name>
    <dbReference type="NCBI Taxonomy" id="61149"/>
    <lineage>
        <taxon>Eukaryota</taxon>
        <taxon>Viridiplantae</taxon>
        <taxon>Streptophyta</taxon>
        <taxon>Embryophyta</taxon>
        <taxon>Tracheophyta</taxon>
        <taxon>Spermatophyta</taxon>
        <taxon>Magnoliopsida</taxon>
        <taxon>eudicotyledons</taxon>
        <taxon>Gunneridae</taxon>
        <taxon>Pentapetalae</taxon>
        <taxon>rosids</taxon>
        <taxon>fabids</taxon>
        <taxon>Malpighiales</taxon>
        <taxon>Rhizophoraceae</taxon>
        <taxon>Rhizophora</taxon>
    </lineage>
</organism>